<keyword evidence="2" id="KW-1185">Reference proteome</keyword>
<evidence type="ECO:0000313" key="2">
    <source>
        <dbReference type="Proteomes" id="UP000479000"/>
    </source>
</evidence>
<accession>A0A6H5GSX0</accession>
<dbReference type="EMBL" id="CADCXU010015122">
    <property type="protein sequence ID" value="CAB0004639.1"/>
    <property type="molecule type" value="Genomic_DNA"/>
</dbReference>
<proteinExistence type="predicted"/>
<dbReference type="AlphaFoldDB" id="A0A6H5GSX0"/>
<dbReference type="OrthoDB" id="10668534at2759"/>
<name>A0A6H5GSX0_9HEMI</name>
<sequence>MELQDPSETPNFQLPDVETAKYIWRMCVHQVSVKCSMYPWKIVKIVHTPDYETAIQNKIRGHAIMYSSQPEIHQTNLPEVTEIAADKEPIYENVPFPWAQESEQRSRAASIQSAPEIRPPLELDRTGNFGSQQQVVNKKPQMQQQQFQNAPQVIMPQVLPPTPAPRESIAEKLQTAPQPWQPCNRIETHEPNDECLEFQPHPRPGENPRARHLCCVSCWRRNWERVSCFSSSKKIPKQRNNANFTVAMLPENTSRNRSMSCVSSPRRPVTAERRSSGCITRIRGRPEASGTCSTASGAIKGVPIPYRTS</sequence>
<gene>
    <name evidence="1" type="ORF">NTEN_LOCUS10116</name>
</gene>
<protein>
    <submittedName>
        <fullName evidence="1">Uncharacterized protein</fullName>
    </submittedName>
</protein>
<evidence type="ECO:0000313" key="1">
    <source>
        <dbReference type="EMBL" id="CAB0004639.1"/>
    </source>
</evidence>
<organism evidence="1 2">
    <name type="scientific">Nesidiocoris tenuis</name>
    <dbReference type="NCBI Taxonomy" id="355587"/>
    <lineage>
        <taxon>Eukaryota</taxon>
        <taxon>Metazoa</taxon>
        <taxon>Ecdysozoa</taxon>
        <taxon>Arthropoda</taxon>
        <taxon>Hexapoda</taxon>
        <taxon>Insecta</taxon>
        <taxon>Pterygota</taxon>
        <taxon>Neoptera</taxon>
        <taxon>Paraneoptera</taxon>
        <taxon>Hemiptera</taxon>
        <taxon>Heteroptera</taxon>
        <taxon>Panheteroptera</taxon>
        <taxon>Cimicomorpha</taxon>
        <taxon>Miridae</taxon>
        <taxon>Dicyphina</taxon>
        <taxon>Nesidiocoris</taxon>
    </lineage>
</organism>
<dbReference type="Proteomes" id="UP000479000">
    <property type="component" value="Unassembled WGS sequence"/>
</dbReference>
<reference evidence="1 2" key="1">
    <citation type="submission" date="2020-02" db="EMBL/GenBank/DDBJ databases">
        <authorList>
            <person name="Ferguson B K."/>
        </authorList>
    </citation>
    <scope>NUCLEOTIDE SEQUENCE [LARGE SCALE GENOMIC DNA]</scope>
</reference>